<reference evidence="2" key="1">
    <citation type="submission" date="2016-11" db="UniProtKB">
        <authorList>
            <consortium name="WormBaseParasite"/>
        </authorList>
    </citation>
    <scope>IDENTIFICATION</scope>
</reference>
<evidence type="ECO:0000313" key="1">
    <source>
        <dbReference type="Proteomes" id="UP000095283"/>
    </source>
</evidence>
<dbReference type="AlphaFoldDB" id="A0A1I7WTP5"/>
<organism evidence="1 2">
    <name type="scientific">Heterorhabditis bacteriophora</name>
    <name type="common">Entomopathogenic nematode worm</name>
    <dbReference type="NCBI Taxonomy" id="37862"/>
    <lineage>
        <taxon>Eukaryota</taxon>
        <taxon>Metazoa</taxon>
        <taxon>Ecdysozoa</taxon>
        <taxon>Nematoda</taxon>
        <taxon>Chromadorea</taxon>
        <taxon>Rhabditida</taxon>
        <taxon>Rhabditina</taxon>
        <taxon>Rhabditomorpha</taxon>
        <taxon>Strongyloidea</taxon>
        <taxon>Heterorhabditidae</taxon>
        <taxon>Heterorhabditis</taxon>
    </lineage>
</organism>
<protein>
    <submittedName>
        <fullName evidence="2">Uncharacterized protein</fullName>
    </submittedName>
</protein>
<name>A0A1I7WTP5_HETBA</name>
<sequence length="48" mass="5770">MSLCYTYNMALVKYVESDEQPFHFLIFRQNYNVTSSERHRYSLPTFAA</sequence>
<dbReference type="WBParaSite" id="Hba_08530">
    <property type="protein sequence ID" value="Hba_08530"/>
    <property type="gene ID" value="Hba_08530"/>
</dbReference>
<accession>A0A1I7WTP5</accession>
<keyword evidence="1" id="KW-1185">Reference proteome</keyword>
<proteinExistence type="predicted"/>
<dbReference type="Proteomes" id="UP000095283">
    <property type="component" value="Unplaced"/>
</dbReference>
<evidence type="ECO:0000313" key="2">
    <source>
        <dbReference type="WBParaSite" id="Hba_08530"/>
    </source>
</evidence>